<gene>
    <name evidence="8" type="primary">ttdA_35</name>
    <name evidence="8" type="ORF">SDC9_211715</name>
</gene>
<protein>
    <submittedName>
        <fullName evidence="8">L(+)-tartrate dehydratase subunit alpha</fullName>
        <ecNumber evidence="8">4.2.1.32</ecNumber>
    </submittedName>
</protein>
<keyword evidence="6 8" id="KW-0456">Lyase</keyword>
<dbReference type="InterPro" id="IPR051208">
    <property type="entry name" value="Class-I_Fumarase/Tartrate_DH"/>
</dbReference>
<accession>A0A645JKJ3</accession>
<sequence>MLAKRALFRDPIGAPSDDQLATALEKEIFEAVNNLKLGPMGFGGDHYAMAVHVEISGAHTAIVPITVSAECWAHRYSKARIYNDGRVDFLTHPHGKICENPLHDMQF</sequence>
<keyword evidence="3" id="KW-0479">Metal-binding</keyword>
<comment type="caution">
    <text evidence="8">The sequence shown here is derived from an EMBL/GenBank/DDBJ whole genome shotgun (WGS) entry which is preliminary data.</text>
</comment>
<name>A0A645JKJ3_9ZZZZ</name>
<dbReference type="Pfam" id="PF05681">
    <property type="entry name" value="Fumerase"/>
    <property type="match status" value="1"/>
</dbReference>
<evidence type="ECO:0000256" key="1">
    <source>
        <dbReference type="ARBA" id="ARBA00008876"/>
    </source>
</evidence>
<evidence type="ECO:0000256" key="2">
    <source>
        <dbReference type="ARBA" id="ARBA00022485"/>
    </source>
</evidence>
<evidence type="ECO:0000259" key="7">
    <source>
        <dbReference type="Pfam" id="PF05681"/>
    </source>
</evidence>
<organism evidence="8">
    <name type="scientific">bioreactor metagenome</name>
    <dbReference type="NCBI Taxonomy" id="1076179"/>
    <lineage>
        <taxon>unclassified sequences</taxon>
        <taxon>metagenomes</taxon>
        <taxon>ecological metagenomes</taxon>
    </lineage>
</organism>
<dbReference type="PANTHER" id="PTHR30389:SF17">
    <property type="entry name" value="L(+)-TARTRATE DEHYDRATASE SUBUNIT ALPHA-RELATED"/>
    <property type="match status" value="1"/>
</dbReference>
<dbReference type="InterPro" id="IPR004646">
    <property type="entry name" value="Fe-S_hydro-lyase_TtdA-typ_cat"/>
</dbReference>
<dbReference type="PANTHER" id="PTHR30389">
    <property type="entry name" value="FUMARATE HYDRATASE-RELATED"/>
    <property type="match status" value="1"/>
</dbReference>
<evidence type="ECO:0000256" key="4">
    <source>
        <dbReference type="ARBA" id="ARBA00023004"/>
    </source>
</evidence>
<evidence type="ECO:0000256" key="6">
    <source>
        <dbReference type="ARBA" id="ARBA00023239"/>
    </source>
</evidence>
<evidence type="ECO:0000256" key="5">
    <source>
        <dbReference type="ARBA" id="ARBA00023014"/>
    </source>
</evidence>
<keyword evidence="5" id="KW-0411">Iron-sulfur</keyword>
<comment type="similarity">
    <text evidence="1">Belongs to the class-I fumarase family.</text>
</comment>
<dbReference type="GO" id="GO:0051539">
    <property type="term" value="F:4 iron, 4 sulfur cluster binding"/>
    <property type="evidence" value="ECO:0007669"/>
    <property type="project" value="UniProtKB-KW"/>
</dbReference>
<dbReference type="EMBL" id="VSSQ01144134">
    <property type="protein sequence ID" value="MPN63946.1"/>
    <property type="molecule type" value="Genomic_DNA"/>
</dbReference>
<keyword evidence="4" id="KW-0408">Iron</keyword>
<dbReference type="GO" id="GO:0046872">
    <property type="term" value="F:metal ion binding"/>
    <property type="evidence" value="ECO:0007669"/>
    <property type="project" value="UniProtKB-KW"/>
</dbReference>
<dbReference type="GO" id="GO:0008730">
    <property type="term" value="F:L(+)-tartrate dehydratase activity"/>
    <property type="evidence" value="ECO:0007669"/>
    <property type="project" value="UniProtKB-EC"/>
</dbReference>
<keyword evidence="2" id="KW-0004">4Fe-4S</keyword>
<proteinExistence type="inferred from homology"/>
<feature type="domain" description="Fe-S hydro-lyase tartrate dehydratase alpha-type catalytic" evidence="7">
    <location>
        <begin position="1"/>
        <end position="79"/>
    </location>
</feature>
<evidence type="ECO:0000256" key="3">
    <source>
        <dbReference type="ARBA" id="ARBA00022723"/>
    </source>
</evidence>
<dbReference type="AlphaFoldDB" id="A0A645JKJ3"/>
<dbReference type="EC" id="4.2.1.32" evidence="8"/>
<evidence type="ECO:0000313" key="8">
    <source>
        <dbReference type="EMBL" id="MPN63946.1"/>
    </source>
</evidence>
<reference evidence="8" key="1">
    <citation type="submission" date="2019-08" db="EMBL/GenBank/DDBJ databases">
        <authorList>
            <person name="Kucharzyk K."/>
            <person name="Murdoch R.W."/>
            <person name="Higgins S."/>
            <person name="Loffler F."/>
        </authorList>
    </citation>
    <scope>NUCLEOTIDE SEQUENCE</scope>
</reference>